<dbReference type="Proteomes" id="UP001335325">
    <property type="component" value="Chromosome"/>
</dbReference>
<gene>
    <name evidence="1" type="ORF">OIE73_00825</name>
</gene>
<sequence>MADPPEAHVRLPLVDDPRYDDFHNWRPSILGQAPGGHIPHALTDHPAAWLPDIGAY</sequence>
<organism evidence="1 2">
    <name type="scientific">Streptomyces hirsutus</name>
    <dbReference type="NCBI Taxonomy" id="35620"/>
    <lineage>
        <taxon>Bacteria</taxon>
        <taxon>Bacillati</taxon>
        <taxon>Actinomycetota</taxon>
        <taxon>Actinomycetes</taxon>
        <taxon>Kitasatosporales</taxon>
        <taxon>Streptomycetaceae</taxon>
        <taxon>Streptomyces</taxon>
    </lineage>
</organism>
<name>A0ABZ1GGN5_9ACTN</name>
<protein>
    <submittedName>
        <fullName evidence="1">Uncharacterized protein</fullName>
    </submittedName>
</protein>
<proteinExistence type="predicted"/>
<evidence type="ECO:0000313" key="1">
    <source>
        <dbReference type="EMBL" id="WSD04450.1"/>
    </source>
</evidence>
<dbReference type="GeneID" id="91541069"/>
<reference evidence="1 2" key="1">
    <citation type="submission" date="2022-10" db="EMBL/GenBank/DDBJ databases">
        <title>The complete genomes of actinobacterial strains from the NBC collection.</title>
        <authorList>
            <person name="Joergensen T.S."/>
            <person name="Alvarez Arevalo M."/>
            <person name="Sterndorff E.B."/>
            <person name="Faurdal D."/>
            <person name="Vuksanovic O."/>
            <person name="Mourched A.-S."/>
            <person name="Charusanti P."/>
            <person name="Shaw S."/>
            <person name="Blin K."/>
            <person name="Weber T."/>
        </authorList>
    </citation>
    <scope>NUCLEOTIDE SEQUENCE [LARGE SCALE GENOMIC DNA]</scope>
    <source>
        <strain evidence="1 2">NBC 01753</strain>
    </source>
</reference>
<dbReference type="RefSeq" id="WP_326750781.1">
    <property type="nucleotide sequence ID" value="NZ_CP109134.1"/>
</dbReference>
<keyword evidence="2" id="KW-1185">Reference proteome</keyword>
<dbReference type="EMBL" id="CP109134">
    <property type="protein sequence ID" value="WSD04450.1"/>
    <property type="molecule type" value="Genomic_DNA"/>
</dbReference>
<accession>A0ABZ1GGN5</accession>
<evidence type="ECO:0000313" key="2">
    <source>
        <dbReference type="Proteomes" id="UP001335325"/>
    </source>
</evidence>